<sequence length="166" mass="18122">MGNLCASCCGQQSEGTDVGDSERERLINATNQNYEATEEAFTVNTAVSDPVMETQGDVTDMMTNILKGVETQVVDAGLTETNYLDPVECDARTKYYATQFAKKTNLPDSGCVMARASGHPVVILAEPFLRQSDLNEIQTLANSNAKLIESMYPQVTESFVVHLDPM</sequence>
<evidence type="ECO:0008006" key="3">
    <source>
        <dbReference type="Google" id="ProtNLM"/>
    </source>
</evidence>
<dbReference type="AlphaFoldDB" id="A0A564ZBK6"/>
<accession>A0A564ZBK6</accession>
<keyword evidence="2" id="KW-1185">Reference proteome</keyword>
<evidence type="ECO:0000313" key="1">
    <source>
        <dbReference type="EMBL" id="VUZ56840.1"/>
    </source>
</evidence>
<proteinExistence type="predicted"/>
<evidence type="ECO:0000313" key="2">
    <source>
        <dbReference type="Proteomes" id="UP000321570"/>
    </source>
</evidence>
<reference evidence="1 2" key="1">
    <citation type="submission" date="2019-07" db="EMBL/GenBank/DDBJ databases">
        <authorList>
            <person name="Jastrzebski P J."/>
            <person name="Paukszto L."/>
            <person name="Jastrzebski P J."/>
        </authorList>
    </citation>
    <scope>NUCLEOTIDE SEQUENCE [LARGE SCALE GENOMIC DNA]</scope>
    <source>
        <strain evidence="1 2">WMS-il1</strain>
    </source>
</reference>
<gene>
    <name evidence="1" type="ORF">WMSIL1_LOCUS14396</name>
</gene>
<dbReference type="EMBL" id="CABIJS010000708">
    <property type="protein sequence ID" value="VUZ56840.1"/>
    <property type="molecule type" value="Genomic_DNA"/>
</dbReference>
<name>A0A564ZBK6_HYMDI</name>
<organism evidence="1 2">
    <name type="scientific">Hymenolepis diminuta</name>
    <name type="common">Rat tapeworm</name>
    <dbReference type="NCBI Taxonomy" id="6216"/>
    <lineage>
        <taxon>Eukaryota</taxon>
        <taxon>Metazoa</taxon>
        <taxon>Spiralia</taxon>
        <taxon>Lophotrochozoa</taxon>
        <taxon>Platyhelminthes</taxon>
        <taxon>Cestoda</taxon>
        <taxon>Eucestoda</taxon>
        <taxon>Cyclophyllidea</taxon>
        <taxon>Hymenolepididae</taxon>
        <taxon>Hymenolepis</taxon>
    </lineage>
</organism>
<dbReference type="Proteomes" id="UP000321570">
    <property type="component" value="Unassembled WGS sequence"/>
</dbReference>
<protein>
    <recommendedName>
        <fullName evidence="3">Late endosomal/lysosomal adaptor and MAPK and MTOR activator 1</fullName>
    </recommendedName>
</protein>